<organism evidence="2 3">
    <name type="scientific">Halorhodospira neutriphila</name>
    <dbReference type="NCBI Taxonomy" id="168379"/>
    <lineage>
        <taxon>Bacteria</taxon>
        <taxon>Pseudomonadati</taxon>
        <taxon>Pseudomonadota</taxon>
        <taxon>Gammaproteobacteria</taxon>
        <taxon>Chromatiales</taxon>
        <taxon>Ectothiorhodospiraceae</taxon>
        <taxon>Halorhodospira</taxon>
    </lineage>
</organism>
<evidence type="ECO:0000313" key="3">
    <source>
        <dbReference type="Proteomes" id="UP000738126"/>
    </source>
</evidence>
<evidence type="ECO:0000259" key="1">
    <source>
        <dbReference type="Pfam" id="PF00899"/>
    </source>
</evidence>
<protein>
    <submittedName>
        <fullName evidence="2">Molybdopterin-synthase adenylyltransferase MoeB</fullName>
    </submittedName>
</protein>
<evidence type="ECO:0000313" key="2">
    <source>
        <dbReference type="EMBL" id="MBK1726129.1"/>
    </source>
</evidence>
<accession>A0ABS1E764</accession>
<dbReference type="Pfam" id="PF00899">
    <property type="entry name" value="ThiF"/>
    <property type="match status" value="1"/>
</dbReference>
<dbReference type="InterPro" id="IPR035985">
    <property type="entry name" value="Ubiquitin-activating_enz"/>
</dbReference>
<keyword evidence="2" id="KW-0808">Transferase</keyword>
<dbReference type="PANTHER" id="PTHR10953:SF240">
    <property type="entry name" value="SULFUR CARRIER PROTEIN THIS ADENYLYLTRANSFERASE"/>
    <property type="match status" value="1"/>
</dbReference>
<dbReference type="RefSeq" id="WP_200256922.1">
    <property type="nucleotide sequence ID" value="NZ_NRSH01000025.1"/>
</dbReference>
<name>A0ABS1E764_9GAMM</name>
<dbReference type="Proteomes" id="UP000738126">
    <property type="component" value="Unassembled WGS sequence"/>
</dbReference>
<dbReference type="GO" id="GO:0016779">
    <property type="term" value="F:nucleotidyltransferase activity"/>
    <property type="evidence" value="ECO:0007669"/>
    <property type="project" value="UniProtKB-KW"/>
</dbReference>
<dbReference type="InterPro" id="IPR000594">
    <property type="entry name" value="ThiF_NAD_FAD-bd"/>
</dbReference>
<dbReference type="SUPFAM" id="SSF69572">
    <property type="entry name" value="Activating enzymes of the ubiquitin-like proteins"/>
    <property type="match status" value="1"/>
</dbReference>
<dbReference type="PANTHER" id="PTHR10953">
    <property type="entry name" value="UBIQUITIN-ACTIVATING ENZYME E1"/>
    <property type="match status" value="1"/>
</dbReference>
<keyword evidence="2" id="KW-0548">Nucleotidyltransferase</keyword>
<sequence length="248" mass="25695">MNDDELLRYSRQILLPEIDAAGQQRLAASTALIIGAGGLGSAAALYLGAAGAGRLLLADGDRVERSNLQRQIAHTDADLGREKARSAAEAVARRNPGIHIEPLAARLEGAALAERVRQADVVVDGSDNFATRFAVNAACAAAGRPLVSAAVIRWELQLSVFAGGGRPCYRCLFSEEEAEGGERCSETGVVGPLPGVGGSLQALEAIKVLTGAGRPLYGRLLVMDTLGMRTRTLEIPADPACPVCGGAA</sequence>
<comment type="caution">
    <text evidence="2">The sequence shown here is derived from an EMBL/GenBank/DDBJ whole genome shotgun (WGS) entry which is preliminary data.</text>
</comment>
<dbReference type="InterPro" id="IPR045886">
    <property type="entry name" value="ThiF/MoeB/HesA"/>
</dbReference>
<dbReference type="EMBL" id="NRSH01000025">
    <property type="protein sequence ID" value="MBK1726129.1"/>
    <property type="molecule type" value="Genomic_DNA"/>
</dbReference>
<reference evidence="2 3" key="1">
    <citation type="journal article" date="2020" name="Microorganisms">
        <title>Osmotic Adaptation and Compatible Solute Biosynthesis of Phototrophic Bacteria as Revealed from Genome Analyses.</title>
        <authorList>
            <person name="Imhoff J.F."/>
            <person name="Rahn T."/>
            <person name="Kunzel S."/>
            <person name="Keller A."/>
            <person name="Neulinger S.C."/>
        </authorList>
    </citation>
    <scope>NUCLEOTIDE SEQUENCE [LARGE SCALE GENOMIC DNA]</scope>
    <source>
        <strain evidence="2 3">DSM 15116</strain>
    </source>
</reference>
<dbReference type="Gene3D" id="3.40.50.720">
    <property type="entry name" value="NAD(P)-binding Rossmann-like Domain"/>
    <property type="match status" value="1"/>
</dbReference>
<gene>
    <name evidence="2" type="ORF">CKO13_03640</name>
</gene>
<proteinExistence type="predicted"/>
<dbReference type="NCBIfam" id="NF004281">
    <property type="entry name" value="PRK05690.1"/>
    <property type="match status" value="1"/>
</dbReference>
<dbReference type="CDD" id="cd00757">
    <property type="entry name" value="ThiF_MoeB_HesA_family"/>
    <property type="match status" value="1"/>
</dbReference>
<feature type="domain" description="THIF-type NAD/FAD binding fold" evidence="1">
    <location>
        <begin position="9"/>
        <end position="243"/>
    </location>
</feature>
<keyword evidence="3" id="KW-1185">Reference proteome</keyword>